<evidence type="ECO:0000259" key="2">
    <source>
        <dbReference type="Pfam" id="PF00561"/>
    </source>
</evidence>
<keyword evidence="1" id="KW-1133">Transmembrane helix</keyword>
<dbReference type="Gene3D" id="3.40.50.1820">
    <property type="entry name" value="alpha/beta hydrolase"/>
    <property type="match status" value="1"/>
</dbReference>
<comment type="caution">
    <text evidence="3">The sequence shown here is derived from an EMBL/GenBank/DDBJ whole genome shotgun (WGS) entry which is preliminary data.</text>
</comment>
<dbReference type="InterPro" id="IPR000073">
    <property type="entry name" value="AB_hydrolase_1"/>
</dbReference>
<organism evidence="3 4">
    <name type="scientific">Candidatus Desulfatibia vada</name>
    <dbReference type="NCBI Taxonomy" id="2841696"/>
    <lineage>
        <taxon>Bacteria</taxon>
        <taxon>Pseudomonadati</taxon>
        <taxon>Thermodesulfobacteriota</taxon>
        <taxon>Desulfobacteria</taxon>
        <taxon>Desulfobacterales</taxon>
        <taxon>Desulfobacterales incertae sedis</taxon>
        <taxon>Candidatus Desulfatibia</taxon>
    </lineage>
</organism>
<sequence length="271" mass="29876">MNAIIKVAAWPLGLYLVYCGLLFLMQRQMMFPRGLIEMPAENTDIAGLERIWVATSFGKVETWFLPPGEDRGSKPAPAVIFAHGNGELIDFWPQELQTFNRLGMGVLLVEYPGYGRSEGSPSQSSIGETFAAAYDVLAARKDVDAARIVLFGRSLGGGAVCALAAQRPSAALILMSTFISARSFAAKYMAPGFLVRDPFDNFQAVQNYHGPILIMHGKFDEVIPYRHGLSLYQTAKKGTMVTYASGHNDCPPNWDVFWQDVELFLREAGII</sequence>
<dbReference type="Pfam" id="PF00561">
    <property type="entry name" value="Abhydrolase_1"/>
    <property type="match status" value="1"/>
</dbReference>
<feature type="domain" description="AB hydrolase-1" evidence="2">
    <location>
        <begin position="77"/>
        <end position="189"/>
    </location>
</feature>
<reference evidence="3 4" key="1">
    <citation type="submission" date="2020-08" db="EMBL/GenBank/DDBJ databases">
        <title>Bridging the membrane lipid divide: bacteria of the FCB group superphylum have the potential to synthesize archaeal ether lipids.</title>
        <authorList>
            <person name="Villanueva L."/>
            <person name="Von Meijenfeldt F.A.B."/>
            <person name="Westbye A.B."/>
            <person name="Yadav S."/>
            <person name="Hopmans E.C."/>
            <person name="Dutilh B.E."/>
            <person name="Sinninghe Damste J.S."/>
        </authorList>
    </citation>
    <scope>NUCLEOTIDE SEQUENCE [LARGE SCALE GENOMIC DNA]</scope>
    <source>
        <strain evidence="3">NIOZ-UU17</strain>
    </source>
</reference>
<proteinExistence type="predicted"/>
<dbReference type="PANTHER" id="PTHR12277">
    <property type="entry name" value="ALPHA/BETA HYDROLASE DOMAIN-CONTAINING PROTEIN"/>
    <property type="match status" value="1"/>
</dbReference>
<name>A0A8J6P0L0_9BACT</name>
<keyword evidence="1" id="KW-0812">Transmembrane</keyword>
<dbReference type="PANTHER" id="PTHR12277:SF79">
    <property type="entry name" value="XAA-PRO DIPEPTIDYL-PEPTIDASE-RELATED"/>
    <property type="match status" value="1"/>
</dbReference>
<dbReference type="Proteomes" id="UP000605201">
    <property type="component" value="Unassembled WGS sequence"/>
</dbReference>
<feature type="transmembrane region" description="Helical" evidence="1">
    <location>
        <begin position="6"/>
        <end position="25"/>
    </location>
</feature>
<gene>
    <name evidence="3" type="ORF">H8D96_16495</name>
</gene>
<evidence type="ECO:0000256" key="1">
    <source>
        <dbReference type="SAM" id="Phobius"/>
    </source>
</evidence>
<protein>
    <submittedName>
        <fullName evidence="3">Alpha/beta hydrolase</fullName>
    </submittedName>
</protein>
<keyword evidence="1" id="KW-0472">Membrane</keyword>
<accession>A0A8J6P0L0</accession>
<keyword evidence="3" id="KW-0378">Hydrolase</keyword>
<evidence type="ECO:0000313" key="3">
    <source>
        <dbReference type="EMBL" id="MBC8433509.1"/>
    </source>
</evidence>
<dbReference type="EMBL" id="JACNIG010000304">
    <property type="protein sequence ID" value="MBC8433509.1"/>
    <property type="molecule type" value="Genomic_DNA"/>
</dbReference>
<dbReference type="AlphaFoldDB" id="A0A8J6P0L0"/>
<evidence type="ECO:0000313" key="4">
    <source>
        <dbReference type="Proteomes" id="UP000605201"/>
    </source>
</evidence>
<dbReference type="SUPFAM" id="SSF53474">
    <property type="entry name" value="alpha/beta-Hydrolases"/>
    <property type="match status" value="1"/>
</dbReference>
<dbReference type="GO" id="GO:0016787">
    <property type="term" value="F:hydrolase activity"/>
    <property type="evidence" value="ECO:0007669"/>
    <property type="project" value="UniProtKB-KW"/>
</dbReference>
<dbReference type="InterPro" id="IPR029058">
    <property type="entry name" value="AB_hydrolase_fold"/>
</dbReference>